<organism evidence="1 2">
    <name type="scientific">Hyalomma marginatum</name>
    <dbReference type="NCBI Taxonomy" id="34627"/>
    <lineage>
        <taxon>Eukaryota</taxon>
        <taxon>Metazoa</taxon>
        <taxon>Ecdysozoa</taxon>
        <taxon>Arthropoda</taxon>
        <taxon>Chelicerata</taxon>
        <taxon>Arachnida</taxon>
        <taxon>Acari</taxon>
        <taxon>Parasitiformes</taxon>
        <taxon>Ixodida</taxon>
        <taxon>Ixodoidea</taxon>
        <taxon>Ixodidae</taxon>
        <taxon>Hyalomminae</taxon>
        <taxon>Hyalomma</taxon>
    </lineage>
</organism>
<evidence type="ECO:0000313" key="1">
    <source>
        <dbReference type="EMBL" id="CAG7591847.1"/>
    </source>
</evidence>
<name>A0A8S4C082_9ACAR</name>
<dbReference type="Proteomes" id="UP000837675">
    <property type="component" value="Unassembled WGS sequence"/>
</dbReference>
<evidence type="ECO:0000313" key="2">
    <source>
        <dbReference type="Proteomes" id="UP000837675"/>
    </source>
</evidence>
<protein>
    <submittedName>
        <fullName evidence="1">Uncharacterized protein</fullName>
    </submittedName>
</protein>
<dbReference type="AlphaFoldDB" id="A0A8S4C082"/>
<proteinExistence type="predicted"/>
<gene>
    <name evidence="1" type="ORF">MHYMCMPASI_00491</name>
</gene>
<comment type="caution">
    <text evidence="1">The sequence shown here is derived from an EMBL/GenBank/DDBJ whole genome shotgun (WGS) entry which is preliminary data.</text>
</comment>
<sequence length="89" mass="10307">MSMKKIFMLIFAIVILIAFVYQTLFFQHRECDITIIGVIDEKGGISNQPIDKFNLYSKTHKVCLLGRAKNPSAQIKKSRSKQKKYILEK</sequence>
<keyword evidence="2" id="KW-1185">Reference proteome</keyword>
<reference evidence="1" key="1">
    <citation type="submission" date="2021-06" db="EMBL/GenBank/DDBJ databases">
        <authorList>
            <person name="Nardi T."/>
            <person name="Nardi T."/>
        </authorList>
    </citation>
    <scope>NUCLEOTIDE SEQUENCE</scope>
</reference>
<accession>A0A8S4C082</accession>
<dbReference type="EMBL" id="CAJVAF010000215">
    <property type="protein sequence ID" value="CAG7591847.1"/>
    <property type="molecule type" value="Genomic_DNA"/>
</dbReference>